<evidence type="ECO:0000259" key="1">
    <source>
        <dbReference type="Pfam" id="PF13304"/>
    </source>
</evidence>
<dbReference type="Proteomes" id="UP000033423">
    <property type="component" value="Unassembled WGS sequence"/>
</dbReference>
<feature type="domain" description="ATPase AAA-type core" evidence="1">
    <location>
        <begin position="12"/>
        <end position="89"/>
    </location>
</feature>
<comment type="caution">
    <text evidence="2">The sequence shown here is derived from an EMBL/GenBank/DDBJ whole genome shotgun (WGS) entry which is preliminary data.</text>
</comment>
<accession>A0A0F3GYL1</accession>
<gene>
    <name evidence="2" type="ORF">MBAV_000805</name>
</gene>
<proteinExistence type="predicted"/>
<reference evidence="2 3" key="1">
    <citation type="submission" date="2015-02" db="EMBL/GenBank/DDBJ databases">
        <title>Single-cell genomics of uncultivated deep-branching MTB reveals a conserved set of magnetosome genes.</title>
        <authorList>
            <person name="Kolinko S."/>
            <person name="Richter M."/>
            <person name="Glockner F.O."/>
            <person name="Brachmann A."/>
            <person name="Schuler D."/>
        </authorList>
    </citation>
    <scope>NUCLEOTIDE SEQUENCE [LARGE SCALE GENOMIC DNA]</scope>
    <source>
        <strain evidence="2">TM-1</strain>
    </source>
</reference>
<feature type="non-terminal residue" evidence="2">
    <location>
        <position position="115"/>
    </location>
</feature>
<keyword evidence="3" id="KW-1185">Reference proteome</keyword>
<evidence type="ECO:0000313" key="2">
    <source>
        <dbReference type="EMBL" id="KJU87001.1"/>
    </source>
</evidence>
<sequence>MNEEDPLLLDDLNIFVGPNGCGKSNLFEAIRFLPDCIEYGLQKTIRIYRKGLNSILNKNISTPNKMSFKWQFPSIPNMLGNIPVEYELDLSIRDLKDFSIEHETMQEIRPRASVE</sequence>
<dbReference type="EMBL" id="LACI01000368">
    <property type="protein sequence ID" value="KJU87001.1"/>
    <property type="molecule type" value="Genomic_DNA"/>
</dbReference>
<dbReference type="Gene3D" id="3.40.50.300">
    <property type="entry name" value="P-loop containing nucleotide triphosphate hydrolases"/>
    <property type="match status" value="1"/>
</dbReference>
<dbReference type="GO" id="GO:0016887">
    <property type="term" value="F:ATP hydrolysis activity"/>
    <property type="evidence" value="ECO:0007669"/>
    <property type="project" value="InterPro"/>
</dbReference>
<name>A0A0F3GYL1_9BACT</name>
<protein>
    <recommendedName>
        <fullName evidence="1">ATPase AAA-type core domain-containing protein</fullName>
    </recommendedName>
</protein>
<dbReference type="GO" id="GO:0005524">
    <property type="term" value="F:ATP binding"/>
    <property type="evidence" value="ECO:0007669"/>
    <property type="project" value="InterPro"/>
</dbReference>
<dbReference type="Pfam" id="PF13304">
    <property type="entry name" value="AAA_21"/>
    <property type="match status" value="1"/>
</dbReference>
<dbReference type="InterPro" id="IPR027417">
    <property type="entry name" value="P-loop_NTPase"/>
</dbReference>
<dbReference type="SUPFAM" id="SSF52540">
    <property type="entry name" value="P-loop containing nucleoside triphosphate hydrolases"/>
    <property type="match status" value="1"/>
</dbReference>
<dbReference type="AlphaFoldDB" id="A0A0F3GYL1"/>
<evidence type="ECO:0000313" key="3">
    <source>
        <dbReference type="Proteomes" id="UP000033423"/>
    </source>
</evidence>
<organism evidence="2 3">
    <name type="scientific">Candidatus Magnetobacterium bavaricum</name>
    <dbReference type="NCBI Taxonomy" id="29290"/>
    <lineage>
        <taxon>Bacteria</taxon>
        <taxon>Pseudomonadati</taxon>
        <taxon>Nitrospirota</taxon>
        <taxon>Thermodesulfovibrionia</taxon>
        <taxon>Thermodesulfovibrionales</taxon>
        <taxon>Candidatus Magnetobacteriaceae</taxon>
        <taxon>Candidatus Magnetobacterium</taxon>
    </lineage>
</organism>
<dbReference type="InterPro" id="IPR003959">
    <property type="entry name" value="ATPase_AAA_core"/>
</dbReference>